<feature type="compositionally biased region" description="Basic and acidic residues" evidence="2">
    <location>
        <begin position="430"/>
        <end position="460"/>
    </location>
</feature>
<feature type="compositionally biased region" description="Basic and acidic residues" evidence="2">
    <location>
        <begin position="565"/>
        <end position="574"/>
    </location>
</feature>
<evidence type="ECO:0000256" key="1">
    <source>
        <dbReference type="PROSITE-ProRule" id="PRU00982"/>
    </source>
</evidence>
<comment type="similarity">
    <text evidence="1">Belongs to the NPH3 family.</text>
</comment>
<accession>A0A2P5W648</accession>
<dbReference type="InterPro" id="IPR027356">
    <property type="entry name" value="NPH3_dom"/>
</dbReference>
<name>A0A2P5W648_GOSBA</name>
<sequence>MSKKKAFSGSTMTLKDFHGGSIPSDLPLPSAPGVTVRPTDRSGYDRATSWGNQVGRPDHRARPNSSPATRHFDDKSPFLTCSVHIGRYFDEDERKPLDGVSAPRRTIADESLGVPVSQMELKPESAYAGRVSGRYGSASVSSSMGGSGNLYSSRVSEAAAVDVNSQSSGGNRVQAVSGWYPNAWAARKEAAASAAETVQSVWSEQSAVSKLAHASAMEKISSGRWQSKQSIQYQKDVDVYDVNAVAGREHSDVISARQVERGVNVEHGINGGRKVSPDYERNPRPNYLEVKENRSVIYGDGIQSARSDGKFGGSKLQPSPSEASERPKLKLLPRTKPLDNLEPPVVDAKQEQQQLSESVLTHAGIGNDSYGYVNTVKPGSAGSENGNQAVERPKLNLKPRSQPVEQLEGNIEKERNVLFGGARPRELVLKERGIDDSIHEPDQHPDRVVKHNVPRSEKVAEQAAPRPSERVGNPPVDQRAGRKSERNHGVYNERVDTQRRNRPNENRRNDKEIERQQRQERQPSPETWRKPAEQPKPVSPEAAGVRYGKAASALELAQAFSKSFSDQKTDDRYAGQRGLPGRPQMPFSRLMGSTPRPQINVDVNSETEKVFMVDKRTLASFPGSFKKLFGYLMDETKDLKVLFHDFEDEAGGFELVAARFCYNKKSLDCISFWTWSELLVALKECQALLSASDSSLILEKILDCVVTRLASLVVASPCTCSSENTRISWWFEDLLVLKIDLIDKVIRMSISRNIDHATISKFLLCYQRSRFLTATPTEKCKIMEVMINLLSLLDRSSFSCKLLFGIFRVVSSLKISSHHKSILENLIGSQLDRATIDFLLVPSSRRKAYVYDVNLVLRLVKAFYIEGRCFLLDSRLRKVASLVDSYLVEVAADSHLSPSKFAALVLVLPDDARESHDRLFQAIDIYLQVHGGLCEAKKMKICSALNYAKLSTDALKHLARNPKFPSRIAIQVFINQQSKLENLFEDKTHLVDTFSSSVFAEESIDEKVSSDQVLVYAKRINLPNKAEHLDVQLQGMQCTITELEKYCGIMQTQIGNIPRTRLSSLGNNARFLPKLCS</sequence>
<evidence type="ECO:0000313" key="4">
    <source>
        <dbReference type="EMBL" id="PPR86538.1"/>
    </source>
</evidence>
<evidence type="ECO:0000259" key="3">
    <source>
        <dbReference type="PROSITE" id="PS51649"/>
    </source>
</evidence>
<dbReference type="AlphaFoldDB" id="A0A2P5W648"/>
<feature type="region of interest" description="Disordered" evidence="2">
    <location>
        <begin position="1"/>
        <end position="75"/>
    </location>
</feature>
<gene>
    <name evidence="4" type="ORF">GOBAR_AA34146</name>
</gene>
<dbReference type="GO" id="GO:0003743">
    <property type="term" value="F:translation initiation factor activity"/>
    <property type="evidence" value="ECO:0007669"/>
    <property type="project" value="InterPro"/>
</dbReference>
<dbReference type="GO" id="GO:0003729">
    <property type="term" value="F:mRNA binding"/>
    <property type="evidence" value="ECO:0007669"/>
    <property type="project" value="TreeGrafter"/>
</dbReference>
<dbReference type="PROSITE" id="PS51649">
    <property type="entry name" value="NPH3"/>
    <property type="match status" value="1"/>
</dbReference>
<evidence type="ECO:0000256" key="2">
    <source>
        <dbReference type="SAM" id="MobiDB-lite"/>
    </source>
</evidence>
<feature type="domain" description="NPH3" evidence="3">
    <location>
        <begin position="728"/>
        <end position="979"/>
    </location>
</feature>
<reference evidence="4 5" key="1">
    <citation type="submission" date="2015-01" db="EMBL/GenBank/DDBJ databases">
        <title>Genome of allotetraploid Gossypium barbadense reveals genomic plasticity and fiber elongation in cotton evolution.</title>
        <authorList>
            <person name="Chen X."/>
            <person name="Liu X."/>
            <person name="Zhao B."/>
            <person name="Zheng H."/>
            <person name="Hu Y."/>
            <person name="Lu G."/>
            <person name="Yang C."/>
            <person name="Chen J."/>
            <person name="Shan C."/>
            <person name="Zhang L."/>
            <person name="Zhou Y."/>
            <person name="Wang L."/>
            <person name="Guo W."/>
            <person name="Bai Y."/>
            <person name="Ruan J."/>
            <person name="Shangguan X."/>
            <person name="Mao Y."/>
            <person name="Jiang J."/>
            <person name="Zhu Y."/>
            <person name="Lei J."/>
            <person name="Kang H."/>
            <person name="Chen S."/>
            <person name="He X."/>
            <person name="Wang R."/>
            <person name="Wang Y."/>
            <person name="Chen J."/>
            <person name="Wang L."/>
            <person name="Yu S."/>
            <person name="Wang B."/>
            <person name="Wei J."/>
            <person name="Song S."/>
            <person name="Lu X."/>
            <person name="Gao Z."/>
            <person name="Gu W."/>
            <person name="Deng X."/>
            <person name="Ma D."/>
            <person name="Wang S."/>
            <person name="Liang W."/>
            <person name="Fang L."/>
            <person name="Cai C."/>
            <person name="Zhu X."/>
            <person name="Zhou B."/>
            <person name="Zhang Y."/>
            <person name="Chen Z."/>
            <person name="Xu S."/>
            <person name="Zhu R."/>
            <person name="Wang S."/>
            <person name="Zhang T."/>
            <person name="Zhao G."/>
        </authorList>
    </citation>
    <scope>NUCLEOTIDE SEQUENCE [LARGE SCALE GENOMIC DNA]</scope>
    <source>
        <strain evidence="5">cv. Xinhai21</strain>
        <tissue evidence="4">Leaf</tissue>
    </source>
</reference>
<feature type="region of interest" description="Disordered" evidence="2">
    <location>
        <begin position="562"/>
        <end position="599"/>
    </location>
</feature>
<dbReference type="InterPro" id="IPR010433">
    <property type="entry name" value="EIF-4B_pln"/>
</dbReference>
<protein>
    <recommendedName>
        <fullName evidence="3">NPH3 domain-containing protein</fullName>
    </recommendedName>
</protein>
<dbReference type="Pfam" id="PF03000">
    <property type="entry name" value="NPH3"/>
    <property type="match status" value="1"/>
</dbReference>
<proteinExistence type="inferred from homology"/>
<feature type="region of interest" description="Disordered" evidence="2">
    <location>
        <begin position="303"/>
        <end position="339"/>
    </location>
</feature>
<dbReference type="PANTHER" id="PTHR32091:SF4">
    <property type="entry name" value="OS07G0546100 PROTEIN"/>
    <property type="match status" value="1"/>
</dbReference>
<dbReference type="Proteomes" id="UP000239757">
    <property type="component" value="Unassembled WGS sequence"/>
</dbReference>
<organism evidence="4 5">
    <name type="scientific">Gossypium barbadense</name>
    <name type="common">Sea Island cotton</name>
    <name type="synonym">Hibiscus barbadensis</name>
    <dbReference type="NCBI Taxonomy" id="3634"/>
    <lineage>
        <taxon>Eukaryota</taxon>
        <taxon>Viridiplantae</taxon>
        <taxon>Streptophyta</taxon>
        <taxon>Embryophyta</taxon>
        <taxon>Tracheophyta</taxon>
        <taxon>Spermatophyta</taxon>
        <taxon>Magnoliopsida</taxon>
        <taxon>eudicotyledons</taxon>
        <taxon>Gunneridae</taxon>
        <taxon>Pentapetalae</taxon>
        <taxon>rosids</taxon>
        <taxon>malvids</taxon>
        <taxon>Malvales</taxon>
        <taxon>Malvaceae</taxon>
        <taxon>Malvoideae</taxon>
        <taxon>Gossypium</taxon>
    </lineage>
</organism>
<feature type="compositionally biased region" description="Basic and acidic residues" evidence="2">
    <location>
        <begin position="479"/>
        <end position="533"/>
    </location>
</feature>
<dbReference type="OrthoDB" id="48651at2759"/>
<dbReference type="PANTHER" id="PTHR32091">
    <property type="entry name" value="EUKARYOTIC TRANSLATION INITIATION FACTOR 4B"/>
    <property type="match status" value="1"/>
</dbReference>
<feature type="region of interest" description="Disordered" evidence="2">
    <location>
        <begin position="374"/>
        <end position="409"/>
    </location>
</feature>
<feature type="region of interest" description="Disordered" evidence="2">
    <location>
        <begin position="430"/>
        <end position="543"/>
    </location>
</feature>
<dbReference type="EMBL" id="KZ668946">
    <property type="protein sequence ID" value="PPR86538.1"/>
    <property type="molecule type" value="Genomic_DNA"/>
</dbReference>
<evidence type="ECO:0000313" key="5">
    <source>
        <dbReference type="Proteomes" id="UP000239757"/>
    </source>
</evidence>